<evidence type="ECO:0000313" key="1">
    <source>
        <dbReference type="EMBL" id="RGI79910.1"/>
    </source>
</evidence>
<accession>A0A374NA06</accession>
<organism evidence="1 2">
    <name type="scientific">Anaerobutyricum hallii</name>
    <dbReference type="NCBI Taxonomy" id="39488"/>
    <lineage>
        <taxon>Bacteria</taxon>
        <taxon>Bacillati</taxon>
        <taxon>Bacillota</taxon>
        <taxon>Clostridia</taxon>
        <taxon>Lachnospirales</taxon>
        <taxon>Lachnospiraceae</taxon>
        <taxon>Anaerobutyricum</taxon>
    </lineage>
</organism>
<dbReference type="EMBL" id="QSOE01000145">
    <property type="protein sequence ID" value="RGI79910.1"/>
    <property type="molecule type" value="Genomic_DNA"/>
</dbReference>
<dbReference type="Proteomes" id="UP000262524">
    <property type="component" value="Unassembled WGS sequence"/>
</dbReference>
<reference evidence="1 2" key="1">
    <citation type="submission" date="2018-08" db="EMBL/GenBank/DDBJ databases">
        <title>A genome reference for cultivated species of the human gut microbiota.</title>
        <authorList>
            <person name="Zou Y."/>
            <person name="Xue W."/>
            <person name="Luo G."/>
        </authorList>
    </citation>
    <scope>NUCLEOTIDE SEQUENCE [LARGE SCALE GENOMIC DNA]</scope>
    <source>
        <strain evidence="1 2">TM10-1AC</strain>
    </source>
</reference>
<sequence length="144" mass="17129">MKTVKEGNDLEKKRMRDYQIIMRLNNSECILMNKDVPYVRSDVRSEMKDILKKQKKFAWFLHLKDKKVFHIGKYVVDEDALKSSLNTFTFVHPEDIRQPENAKLKFNKKTQRYKIIEAVSGNKINFQKLISGDKKDSRSKENIF</sequence>
<name>A0A374NA06_9FIRM</name>
<comment type="caution">
    <text evidence="1">The sequence shown here is derived from an EMBL/GenBank/DDBJ whole genome shotgun (WGS) entry which is preliminary data.</text>
</comment>
<dbReference type="AlphaFoldDB" id="A0A374NA06"/>
<evidence type="ECO:0000313" key="2">
    <source>
        <dbReference type="Proteomes" id="UP000262524"/>
    </source>
</evidence>
<proteinExistence type="predicted"/>
<gene>
    <name evidence="1" type="ORF">DXD91_14100</name>
</gene>
<protein>
    <submittedName>
        <fullName evidence="1">Uncharacterized protein</fullName>
    </submittedName>
</protein>